<proteinExistence type="predicted"/>
<name>A0ABX8MXA9_9PSED</name>
<dbReference type="Proteomes" id="UP000693952">
    <property type="component" value="Chromosome"/>
</dbReference>
<gene>
    <name evidence="1" type="ORF">KSS89_24685</name>
</gene>
<evidence type="ECO:0000313" key="1">
    <source>
        <dbReference type="EMBL" id="QXH43889.1"/>
    </source>
</evidence>
<protein>
    <submittedName>
        <fullName evidence="1">Uncharacterized protein</fullName>
    </submittedName>
</protein>
<dbReference type="RefSeq" id="WP_164487257.1">
    <property type="nucleotide sequence ID" value="NZ_CP027706.1"/>
</dbReference>
<dbReference type="EMBL" id="CP077074">
    <property type="protein sequence ID" value="QXH43889.1"/>
    <property type="molecule type" value="Genomic_DNA"/>
</dbReference>
<sequence>MPDFNQFLSSSIQQTRLDQVVESDMLKDIALELVRPNAEAALAFEQEQERLQQACGF</sequence>
<keyword evidence="2" id="KW-1185">Reference proteome</keyword>
<reference evidence="1" key="1">
    <citation type="submission" date="2021-06" db="EMBL/GenBank/DDBJ databases">
        <title>Updating the genus Pseudomonas: Description of 43 new species and partition of the Pseudomonas putida group.</title>
        <authorList>
            <person name="Girard L."/>
            <person name="Lood C."/>
            <person name="Vandamme P."/>
            <person name="Rokni-Zadeh H."/>
            <person name="van Noort V."/>
            <person name="Hofte M."/>
            <person name="Lavigne R."/>
            <person name="De Mot R."/>
        </authorList>
    </citation>
    <scope>NUCLEOTIDE SEQUENCE</scope>
    <source>
        <strain evidence="1">CMR12a</strain>
    </source>
</reference>
<evidence type="ECO:0000313" key="2">
    <source>
        <dbReference type="Proteomes" id="UP000693952"/>
    </source>
</evidence>
<organism evidence="1 2">
    <name type="scientific">Pseudomonas sessilinigenes</name>
    <dbReference type="NCBI Taxonomy" id="658629"/>
    <lineage>
        <taxon>Bacteria</taxon>
        <taxon>Pseudomonadati</taxon>
        <taxon>Pseudomonadota</taxon>
        <taxon>Gammaproteobacteria</taxon>
        <taxon>Pseudomonadales</taxon>
        <taxon>Pseudomonadaceae</taxon>
        <taxon>Pseudomonas</taxon>
    </lineage>
</organism>
<accession>A0ABX8MXA9</accession>